<keyword evidence="2" id="KW-1185">Reference proteome</keyword>
<dbReference type="AlphaFoldDB" id="A0A9Q0LKQ5"/>
<comment type="caution">
    <text evidence="1">The sequence shown here is derived from an EMBL/GenBank/DDBJ whole genome shotgun (WGS) entry which is preliminary data.</text>
</comment>
<evidence type="ECO:0000313" key="2">
    <source>
        <dbReference type="Proteomes" id="UP001149090"/>
    </source>
</evidence>
<sequence>MVIKFQIKLLKYFLKFDNDNSILEKFINICYQKPKEDVELVLNFLYTGFPNFDQFNQYFINLINFKKEFEESKNSQNNYYRYYIYYSRNTSKTYEIEKLRKFERSKEIENEKNQNEKIRKLFEEIGIDSKWIERKKGRKGIIKDFEKLYQENETKDFE</sequence>
<gene>
    <name evidence="1" type="ORF">M0811_08057</name>
</gene>
<organism evidence="1 2">
    <name type="scientific">Anaeramoeba ignava</name>
    <name type="common">Anaerobic marine amoeba</name>
    <dbReference type="NCBI Taxonomy" id="1746090"/>
    <lineage>
        <taxon>Eukaryota</taxon>
        <taxon>Metamonada</taxon>
        <taxon>Anaeramoebidae</taxon>
        <taxon>Anaeramoeba</taxon>
    </lineage>
</organism>
<dbReference type="EMBL" id="JAPDFW010000069">
    <property type="protein sequence ID" value="KAJ5074702.1"/>
    <property type="molecule type" value="Genomic_DNA"/>
</dbReference>
<dbReference type="Proteomes" id="UP001149090">
    <property type="component" value="Unassembled WGS sequence"/>
</dbReference>
<accession>A0A9Q0LKQ5</accession>
<proteinExistence type="predicted"/>
<protein>
    <submittedName>
        <fullName evidence="1">Uncharacterized protein</fullName>
    </submittedName>
</protein>
<evidence type="ECO:0000313" key="1">
    <source>
        <dbReference type="EMBL" id="KAJ5074702.1"/>
    </source>
</evidence>
<reference evidence="1" key="1">
    <citation type="submission" date="2022-10" db="EMBL/GenBank/DDBJ databases">
        <title>Novel sulphate-reducing endosymbionts in the free-living metamonad Anaeramoeba.</title>
        <authorList>
            <person name="Jerlstrom-Hultqvist J."/>
            <person name="Cepicka I."/>
            <person name="Gallot-Lavallee L."/>
            <person name="Salas-Leiva D."/>
            <person name="Curtis B.A."/>
            <person name="Zahonova K."/>
            <person name="Pipaliya S."/>
            <person name="Dacks J."/>
            <person name="Roger A.J."/>
        </authorList>
    </citation>
    <scope>NUCLEOTIDE SEQUENCE</scope>
    <source>
        <strain evidence="1">BMAN</strain>
    </source>
</reference>
<name>A0A9Q0LKQ5_ANAIG</name>